<dbReference type="Proteomes" id="UP000317835">
    <property type="component" value="Chromosome"/>
</dbReference>
<dbReference type="PANTHER" id="PTHR43317:SF1">
    <property type="entry name" value="THERMOSPERMINE SYNTHASE ACAULIS5"/>
    <property type="match status" value="1"/>
</dbReference>
<feature type="transmembrane region" description="Helical" evidence="5">
    <location>
        <begin position="165"/>
        <end position="188"/>
    </location>
</feature>
<evidence type="ECO:0000256" key="4">
    <source>
        <dbReference type="PROSITE-ProRule" id="PRU00354"/>
    </source>
</evidence>
<keyword evidence="5" id="KW-0812">Transmembrane</keyword>
<keyword evidence="8" id="KW-1185">Reference proteome</keyword>
<evidence type="ECO:0000259" key="6">
    <source>
        <dbReference type="PROSITE" id="PS51006"/>
    </source>
</evidence>
<dbReference type="InterPro" id="IPR029063">
    <property type="entry name" value="SAM-dependent_MTases_sf"/>
</dbReference>
<feature type="transmembrane region" description="Helical" evidence="5">
    <location>
        <begin position="299"/>
        <end position="327"/>
    </location>
</feature>
<evidence type="ECO:0000256" key="2">
    <source>
        <dbReference type="ARBA" id="ARBA00022679"/>
    </source>
</evidence>
<sequence>MSDPGRIVRAESTAGSRAISALCFASGAAALIYEVSWSRQIGLVLGQTAQSGGVVLAGYFAGMAFGYALAGRMSRRIRPLLGYGIAELVAAVWAVLLPSTLDALRGPMAGGWLDPEAAGLRVAVRASACFLLLLPATAALGASLPFIAEALSPARRVAAGRVARAYAWNTAGALLGVLAATAVLLVAVGVRGSSYLAAAISAACGMAAIGLSAVGGPGPGREESGAGHVARGRWPWYVLAAGSGFATLGVQVLHTRMFALTFNNSTHTFGLVVAAWLGGLSIGSALYARARRRWEPATIAPLAGLAGASGVAGSVLVFAGVTGLGYFESGPGWWAYLLGASGLVALIVLPPASILGMLLPCCWDAVGSGPSGGGGGSVVGRLTAANAMAAAAGALAAGFVLLPGVGLWASIGVMAGSVCLASMPVLVRSGRRGSAIGLGVLVAGLIAAAVRIPGEIRTLPPGRDLSIAASWEGPYGRIEVVDVGSGVRVLRQDLHYGLGSSGPARLREYRQGLLPLLLHPRPESVLFLGLGTGLTAAPATLHPRVRRVDVVELIPEVVEAARRFADENFGVVDHPSVDIRVDDARHDLLAGAHAYDVIVSDLFIPWESKSGYLYSVDFYELARGRLAEGGLFCQWLPLYQLGRPEFGMIADGFARVFPHSTLWWGGLSAEKGIVALVGSDRPPTIDDARIEAVLPRVRGTLDDPDPFLGSPGALRRLRIGDWPAPPPGAVLNTDEHPRVEFRAPARQQSDRLLTGDRLLSLFDEVFRRLPDASTRSVPPDRDPSRSAYRRRVWQRGRLIGPGRE</sequence>
<dbReference type="InterPro" id="IPR030374">
    <property type="entry name" value="PABS"/>
</dbReference>
<accession>A0A518GVB0</accession>
<dbReference type="EC" id="2.5.1.16" evidence="7"/>
<evidence type="ECO:0000313" key="7">
    <source>
        <dbReference type="EMBL" id="QDV32527.1"/>
    </source>
</evidence>
<feature type="transmembrane region" description="Helical" evidence="5">
    <location>
        <begin position="378"/>
        <end position="401"/>
    </location>
</feature>
<dbReference type="SUPFAM" id="SSF53335">
    <property type="entry name" value="S-adenosyl-L-methionine-dependent methyltransferases"/>
    <property type="match status" value="1"/>
</dbReference>
<keyword evidence="5" id="KW-0472">Membrane</keyword>
<feature type="active site" description="Proton acceptor" evidence="4">
    <location>
        <position position="601"/>
    </location>
</feature>
<dbReference type="OrthoDB" id="5516475at2"/>
<dbReference type="KEGG" id="tpla:ElP_03600"/>
<feature type="transmembrane region" description="Helical" evidence="5">
    <location>
        <begin position="407"/>
        <end position="427"/>
    </location>
</feature>
<dbReference type="Gene3D" id="3.40.50.150">
    <property type="entry name" value="Vaccinia Virus protein VP39"/>
    <property type="match status" value="1"/>
</dbReference>
<keyword evidence="3 4" id="KW-0620">Polyamine biosynthesis</keyword>
<feature type="transmembrane region" description="Helical" evidence="5">
    <location>
        <begin position="434"/>
        <end position="452"/>
    </location>
</feature>
<dbReference type="Pfam" id="PF01564">
    <property type="entry name" value="Spermine_synth"/>
    <property type="match status" value="1"/>
</dbReference>
<keyword evidence="2 4" id="KW-0808">Transferase</keyword>
<dbReference type="GO" id="GO:0006596">
    <property type="term" value="P:polyamine biosynthetic process"/>
    <property type="evidence" value="ECO:0007669"/>
    <property type="project" value="UniProtKB-UniRule"/>
</dbReference>
<dbReference type="CDD" id="cd02440">
    <property type="entry name" value="AdoMet_MTases"/>
    <property type="match status" value="1"/>
</dbReference>
<feature type="transmembrane region" description="Helical" evidence="5">
    <location>
        <begin position="49"/>
        <end position="68"/>
    </location>
</feature>
<feature type="transmembrane region" description="Helical" evidence="5">
    <location>
        <begin position="194"/>
        <end position="214"/>
    </location>
</feature>
<organism evidence="7 8">
    <name type="scientific">Tautonia plasticadhaerens</name>
    <dbReference type="NCBI Taxonomy" id="2527974"/>
    <lineage>
        <taxon>Bacteria</taxon>
        <taxon>Pseudomonadati</taxon>
        <taxon>Planctomycetota</taxon>
        <taxon>Planctomycetia</taxon>
        <taxon>Isosphaerales</taxon>
        <taxon>Isosphaeraceae</taxon>
        <taxon>Tautonia</taxon>
    </lineage>
</organism>
<proteinExistence type="inferred from homology"/>
<reference evidence="7 8" key="1">
    <citation type="submission" date="2019-02" db="EMBL/GenBank/DDBJ databases">
        <title>Deep-cultivation of Planctomycetes and their phenomic and genomic characterization uncovers novel biology.</title>
        <authorList>
            <person name="Wiegand S."/>
            <person name="Jogler M."/>
            <person name="Boedeker C."/>
            <person name="Pinto D."/>
            <person name="Vollmers J."/>
            <person name="Rivas-Marin E."/>
            <person name="Kohn T."/>
            <person name="Peeters S.H."/>
            <person name="Heuer A."/>
            <person name="Rast P."/>
            <person name="Oberbeckmann S."/>
            <person name="Bunk B."/>
            <person name="Jeske O."/>
            <person name="Meyerdierks A."/>
            <person name="Storesund J.E."/>
            <person name="Kallscheuer N."/>
            <person name="Luecker S."/>
            <person name="Lage O.M."/>
            <person name="Pohl T."/>
            <person name="Merkel B.J."/>
            <person name="Hornburger P."/>
            <person name="Mueller R.-W."/>
            <person name="Bruemmer F."/>
            <person name="Labrenz M."/>
            <person name="Spormann A.M."/>
            <person name="Op den Camp H."/>
            <person name="Overmann J."/>
            <person name="Amann R."/>
            <person name="Jetten M.S.M."/>
            <person name="Mascher T."/>
            <person name="Medema M.H."/>
            <person name="Devos D.P."/>
            <person name="Kaster A.-K."/>
            <person name="Ovreas L."/>
            <person name="Rohde M."/>
            <person name="Galperin M.Y."/>
            <person name="Jogler C."/>
        </authorList>
    </citation>
    <scope>NUCLEOTIDE SEQUENCE [LARGE SCALE GENOMIC DNA]</scope>
    <source>
        <strain evidence="7 8">ElP</strain>
    </source>
</reference>
<evidence type="ECO:0000313" key="8">
    <source>
        <dbReference type="Proteomes" id="UP000317835"/>
    </source>
</evidence>
<gene>
    <name evidence="7" type="primary">speE_1</name>
    <name evidence="7" type="ORF">ElP_03600</name>
</gene>
<dbReference type="PANTHER" id="PTHR43317">
    <property type="entry name" value="THERMOSPERMINE SYNTHASE ACAULIS5"/>
    <property type="match status" value="1"/>
</dbReference>
<feature type="transmembrane region" description="Helical" evidence="5">
    <location>
        <begin position="118"/>
        <end position="144"/>
    </location>
</feature>
<evidence type="ECO:0000256" key="5">
    <source>
        <dbReference type="SAM" id="Phobius"/>
    </source>
</evidence>
<dbReference type="EMBL" id="CP036426">
    <property type="protein sequence ID" value="QDV32527.1"/>
    <property type="molecule type" value="Genomic_DNA"/>
</dbReference>
<feature type="transmembrane region" description="Helical" evidence="5">
    <location>
        <begin position="266"/>
        <end position="287"/>
    </location>
</feature>
<evidence type="ECO:0000256" key="1">
    <source>
        <dbReference type="ARBA" id="ARBA00007867"/>
    </source>
</evidence>
<feature type="transmembrane region" description="Helical" evidence="5">
    <location>
        <begin position="18"/>
        <end position="37"/>
    </location>
</feature>
<dbReference type="RefSeq" id="WP_145266682.1">
    <property type="nucleotide sequence ID" value="NZ_CP036426.1"/>
</dbReference>
<feature type="transmembrane region" description="Helical" evidence="5">
    <location>
        <begin position="80"/>
        <end position="98"/>
    </location>
</feature>
<feature type="transmembrane region" description="Helical" evidence="5">
    <location>
        <begin position="234"/>
        <end position="254"/>
    </location>
</feature>
<comment type="similarity">
    <text evidence="1">Belongs to the spermidine/spermine synthase family.</text>
</comment>
<feature type="transmembrane region" description="Helical" evidence="5">
    <location>
        <begin position="333"/>
        <end position="366"/>
    </location>
</feature>
<name>A0A518GVB0_9BACT</name>
<dbReference type="PROSITE" id="PS51006">
    <property type="entry name" value="PABS_2"/>
    <property type="match status" value="1"/>
</dbReference>
<dbReference type="AlphaFoldDB" id="A0A518GVB0"/>
<feature type="domain" description="PABS" evidence="6">
    <location>
        <begin position="449"/>
        <end position="634"/>
    </location>
</feature>
<evidence type="ECO:0000256" key="3">
    <source>
        <dbReference type="ARBA" id="ARBA00023115"/>
    </source>
</evidence>
<protein>
    <submittedName>
        <fullName evidence="7">Spermidine synthase</fullName>
        <ecNumber evidence="7">2.5.1.16</ecNumber>
    </submittedName>
</protein>
<dbReference type="GO" id="GO:0004766">
    <property type="term" value="F:spermidine synthase activity"/>
    <property type="evidence" value="ECO:0007669"/>
    <property type="project" value="UniProtKB-EC"/>
</dbReference>
<keyword evidence="5" id="KW-1133">Transmembrane helix</keyword>